<name>A0ABN7XC12_GIGMA</name>
<sequence>LSNFDLEELTEIEKYIFFDNSTECSVQALSMNYNNRSNKIENKTNIRRHVGQYEH</sequence>
<protein>
    <submittedName>
        <fullName evidence="1">5760_t:CDS:1</fullName>
    </submittedName>
</protein>
<evidence type="ECO:0000313" key="2">
    <source>
        <dbReference type="Proteomes" id="UP000789901"/>
    </source>
</evidence>
<proteinExistence type="predicted"/>
<reference evidence="1 2" key="1">
    <citation type="submission" date="2021-06" db="EMBL/GenBank/DDBJ databases">
        <authorList>
            <person name="Kallberg Y."/>
            <person name="Tangrot J."/>
            <person name="Rosling A."/>
        </authorList>
    </citation>
    <scope>NUCLEOTIDE SEQUENCE [LARGE SCALE GENOMIC DNA]</scope>
    <source>
        <strain evidence="1 2">120-4 pot B 10/14</strain>
    </source>
</reference>
<dbReference type="Proteomes" id="UP000789901">
    <property type="component" value="Unassembled WGS sequence"/>
</dbReference>
<evidence type="ECO:0000313" key="1">
    <source>
        <dbReference type="EMBL" id="CAG8852737.1"/>
    </source>
</evidence>
<gene>
    <name evidence="1" type="ORF">GMARGA_LOCUS41558</name>
</gene>
<comment type="caution">
    <text evidence="1">The sequence shown here is derived from an EMBL/GenBank/DDBJ whole genome shotgun (WGS) entry which is preliminary data.</text>
</comment>
<accession>A0ABN7XC12</accession>
<keyword evidence="2" id="KW-1185">Reference proteome</keyword>
<organism evidence="1 2">
    <name type="scientific">Gigaspora margarita</name>
    <dbReference type="NCBI Taxonomy" id="4874"/>
    <lineage>
        <taxon>Eukaryota</taxon>
        <taxon>Fungi</taxon>
        <taxon>Fungi incertae sedis</taxon>
        <taxon>Mucoromycota</taxon>
        <taxon>Glomeromycotina</taxon>
        <taxon>Glomeromycetes</taxon>
        <taxon>Diversisporales</taxon>
        <taxon>Gigasporaceae</taxon>
        <taxon>Gigaspora</taxon>
    </lineage>
</organism>
<feature type="non-terminal residue" evidence="1">
    <location>
        <position position="1"/>
    </location>
</feature>
<dbReference type="EMBL" id="CAJVQB010115633">
    <property type="protein sequence ID" value="CAG8852737.1"/>
    <property type="molecule type" value="Genomic_DNA"/>
</dbReference>